<evidence type="ECO:0000256" key="1">
    <source>
        <dbReference type="SAM" id="MobiDB-lite"/>
    </source>
</evidence>
<name>A0A0E9QH03_ANGAN</name>
<proteinExistence type="predicted"/>
<feature type="compositionally biased region" description="Polar residues" evidence="1">
    <location>
        <begin position="15"/>
        <end position="27"/>
    </location>
</feature>
<evidence type="ECO:0000313" key="2">
    <source>
        <dbReference type="EMBL" id="JAH15383.1"/>
    </source>
</evidence>
<sequence>MYFLHGQCLKKTPKKNNSSNDFRLSKP</sequence>
<accession>A0A0E9QH03</accession>
<protein>
    <submittedName>
        <fullName evidence="2">Uncharacterized protein</fullName>
    </submittedName>
</protein>
<dbReference type="AlphaFoldDB" id="A0A0E9QH03"/>
<reference evidence="2" key="2">
    <citation type="journal article" date="2015" name="Fish Shellfish Immunol.">
        <title>Early steps in the European eel (Anguilla anguilla)-Vibrio vulnificus interaction in the gills: Role of the RtxA13 toxin.</title>
        <authorList>
            <person name="Callol A."/>
            <person name="Pajuelo D."/>
            <person name="Ebbesson L."/>
            <person name="Teles M."/>
            <person name="MacKenzie S."/>
            <person name="Amaro C."/>
        </authorList>
    </citation>
    <scope>NUCLEOTIDE SEQUENCE</scope>
</reference>
<organism evidence="2">
    <name type="scientific">Anguilla anguilla</name>
    <name type="common">European freshwater eel</name>
    <name type="synonym">Muraena anguilla</name>
    <dbReference type="NCBI Taxonomy" id="7936"/>
    <lineage>
        <taxon>Eukaryota</taxon>
        <taxon>Metazoa</taxon>
        <taxon>Chordata</taxon>
        <taxon>Craniata</taxon>
        <taxon>Vertebrata</taxon>
        <taxon>Euteleostomi</taxon>
        <taxon>Actinopterygii</taxon>
        <taxon>Neopterygii</taxon>
        <taxon>Teleostei</taxon>
        <taxon>Anguilliformes</taxon>
        <taxon>Anguillidae</taxon>
        <taxon>Anguilla</taxon>
    </lineage>
</organism>
<dbReference type="EMBL" id="GBXM01093194">
    <property type="protein sequence ID" value="JAH15383.1"/>
    <property type="molecule type" value="Transcribed_RNA"/>
</dbReference>
<reference evidence="2" key="1">
    <citation type="submission" date="2014-11" db="EMBL/GenBank/DDBJ databases">
        <authorList>
            <person name="Amaro Gonzalez C."/>
        </authorList>
    </citation>
    <scope>NUCLEOTIDE SEQUENCE</scope>
</reference>
<feature type="region of interest" description="Disordered" evidence="1">
    <location>
        <begin position="1"/>
        <end position="27"/>
    </location>
</feature>